<dbReference type="OrthoDB" id="6375837at2759"/>
<dbReference type="PROSITE" id="PS51220">
    <property type="entry name" value="NIDO"/>
    <property type="match status" value="1"/>
</dbReference>
<dbReference type="PROSITE" id="PS00010">
    <property type="entry name" value="ASX_HYDROXYL"/>
    <property type="match status" value="1"/>
</dbReference>
<dbReference type="PANTHER" id="PTHR13802:SF65">
    <property type="entry name" value="NIDOGEN"/>
    <property type="match status" value="1"/>
</dbReference>
<keyword evidence="1" id="KW-1015">Disulfide bond</keyword>
<evidence type="ECO:0000313" key="7">
    <source>
        <dbReference type="Proteomes" id="UP000728032"/>
    </source>
</evidence>
<evidence type="ECO:0000256" key="1">
    <source>
        <dbReference type="ARBA" id="ARBA00023157"/>
    </source>
</evidence>
<dbReference type="InterPro" id="IPR051495">
    <property type="entry name" value="Epithelial_Barrier/Signaling"/>
</dbReference>
<dbReference type="InterPro" id="IPR003886">
    <property type="entry name" value="NIDO_dom"/>
</dbReference>
<organism evidence="6">
    <name type="scientific">Oppiella nova</name>
    <dbReference type="NCBI Taxonomy" id="334625"/>
    <lineage>
        <taxon>Eukaryota</taxon>
        <taxon>Metazoa</taxon>
        <taxon>Ecdysozoa</taxon>
        <taxon>Arthropoda</taxon>
        <taxon>Chelicerata</taxon>
        <taxon>Arachnida</taxon>
        <taxon>Acari</taxon>
        <taxon>Acariformes</taxon>
        <taxon>Sarcoptiformes</taxon>
        <taxon>Oribatida</taxon>
        <taxon>Brachypylina</taxon>
        <taxon>Oppioidea</taxon>
        <taxon>Oppiidae</taxon>
        <taxon>Oppiella</taxon>
    </lineage>
</organism>
<reference evidence="6" key="1">
    <citation type="submission" date="2020-11" db="EMBL/GenBank/DDBJ databases">
        <authorList>
            <person name="Tran Van P."/>
        </authorList>
    </citation>
    <scope>NUCLEOTIDE SEQUENCE</scope>
</reference>
<dbReference type="InterPro" id="IPR000742">
    <property type="entry name" value="EGF"/>
</dbReference>
<evidence type="ECO:0008006" key="8">
    <source>
        <dbReference type="Google" id="ProtNLM"/>
    </source>
</evidence>
<comment type="caution">
    <text evidence="2">Lacks conserved residue(s) required for the propagation of feature annotation.</text>
</comment>
<dbReference type="EMBL" id="OC916303">
    <property type="protein sequence ID" value="CAD7643835.1"/>
    <property type="molecule type" value="Genomic_DNA"/>
</dbReference>
<accession>A0A7R9QGA2</accession>
<protein>
    <recommendedName>
        <fullName evidence="8">NIDO domain-containing protein</fullName>
    </recommendedName>
</protein>
<feature type="signal peptide" evidence="3">
    <location>
        <begin position="1"/>
        <end position="18"/>
    </location>
</feature>
<feature type="chain" id="PRO_5036211826" description="NIDO domain-containing protein" evidence="3">
    <location>
        <begin position="19"/>
        <end position="292"/>
    </location>
</feature>
<evidence type="ECO:0000256" key="2">
    <source>
        <dbReference type="PROSITE-ProRule" id="PRU00076"/>
    </source>
</evidence>
<dbReference type="Pfam" id="PF06119">
    <property type="entry name" value="NIDO"/>
    <property type="match status" value="1"/>
</dbReference>
<evidence type="ECO:0000313" key="6">
    <source>
        <dbReference type="EMBL" id="CAD7643835.1"/>
    </source>
</evidence>
<name>A0A7R9QGA2_9ACAR</name>
<gene>
    <name evidence="6" type="ORF">ONB1V03_LOCUS4351</name>
</gene>
<sequence length="292" mass="32290">MKAFLSFLFVISLQLCCGVTRDDLFPFGDQNGDQKLLSNADDVSSPEIQLSVPIVNDNGIVSFLTEVPSFFNSQFPLSYPIIAAMETTTPDLLERANRDIVRHFSRAKHFKAQTLFIVTWSDVGRYDQKTSPTNTAQVVIATNGTESYVYLLYPTNAIQWIQGEGKISNLPDARTQAGFMSGDGRFHSLRGSGTEQIRNFDKMSNVFRPGVWLFLVGNLGNGNVVEPDIDGNQSLQKPELDTCATAQLPCPPNANCIDYAKGFCCQCSDGYFGNGRQCLVNKTTRLGLHLVY</sequence>
<dbReference type="EMBL" id="CAJPVJ010001478">
    <property type="protein sequence ID" value="CAG2164802.1"/>
    <property type="molecule type" value="Genomic_DNA"/>
</dbReference>
<dbReference type="PROSITE" id="PS01186">
    <property type="entry name" value="EGF_2"/>
    <property type="match status" value="1"/>
</dbReference>
<feature type="domain" description="EGF-like" evidence="4">
    <location>
        <begin position="239"/>
        <end position="279"/>
    </location>
</feature>
<evidence type="ECO:0000256" key="3">
    <source>
        <dbReference type="SAM" id="SignalP"/>
    </source>
</evidence>
<dbReference type="InterPro" id="IPR000152">
    <property type="entry name" value="EGF-type_Asp/Asn_hydroxyl_site"/>
</dbReference>
<keyword evidence="2" id="KW-0245">EGF-like domain</keyword>
<proteinExistence type="predicted"/>
<dbReference type="GO" id="GO:0007160">
    <property type="term" value="P:cell-matrix adhesion"/>
    <property type="evidence" value="ECO:0007669"/>
    <property type="project" value="InterPro"/>
</dbReference>
<dbReference type="PROSITE" id="PS50026">
    <property type="entry name" value="EGF_3"/>
    <property type="match status" value="1"/>
</dbReference>
<evidence type="ECO:0000259" key="5">
    <source>
        <dbReference type="PROSITE" id="PS51220"/>
    </source>
</evidence>
<evidence type="ECO:0000259" key="4">
    <source>
        <dbReference type="PROSITE" id="PS50026"/>
    </source>
</evidence>
<dbReference type="Gene3D" id="2.10.25.10">
    <property type="entry name" value="Laminin"/>
    <property type="match status" value="1"/>
</dbReference>
<dbReference type="SMART" id="SM00539">
    <property type="entry name" value="NIDO"/>
    <property type="match status" value="1"/>
</dbReference>
<dbReference type="CDD" id="cd00054">
    <property type="entry name" value="EGF_CA"/>
    <property type="match status" value="1"/>
</dbReference>
<keyword evidence="3" id="KW-0732">Signal</keyword>
<feature type="domain" description="NIDO" evidence="5">
    <location>
        <begin position="68"/>
        <end position="219"/>
    </location>
</feature>
<dbReference type="AlphaFoldDB" id="A0A7R9QGA2"/>
<dbReference type="Proteomes" id="UP000728032">
    <property type="component" value="Unassembled WGS sequence"/>
</dbReference>
<dbReference type="PANTHER" id="PTHR13802">
    <property type="entry name" value="MUCIN 4-RELATED"/>
    <property type="match status" value="1"/>
</dbReference>
<keyword evidence="7" id="KW-1185">Reference proteome</keyword>